<sequence>MRGDLVRILYDATKDRVKYIFGKTVESYEEDEDKVTVHLSDDTTDTFDVLVGADGQGSRVRRSMLPGVDPYRRLGVHGALWIVPRREEDTSFCKMYLVPGGRMVMYRSHSATESHCYVAMRDDGDLSELYRAPIEEQKTFWARKFADAEWQTPRLLEVLKTTDTFYATESVQVSIDTLYKGRVVLVGDAGYCPSSLTGRGTTGAFVGSYILAGEILRHSDDLPTAFSNYNNIMRPFVEDIQKFNPNFIKYAVPQTQWGIKAIHTLTWFICWLRIPQLMARFSSPDVSPWKMPEYPELK</sequence>
<accession>A0ACC1NCF2</accession>
<comment type="caution">
    <text evidence="1">The sequence shown here is derived from an EMBL/GenBank/DDBJ whole genome shotgun (WGS) entry which is preliminary data.</text>
</comment>
<gene>
    <name evidence="1" type="ORF">NQ176_g4803</name>
</gene>
<organism evidence="1 2">
    <name type="scientific">Zarea fungicola</name>
    <dbReference type="NCBI Taxonomy" id="93591"/>
    <lineage>
        <taxon>Eukaryota</taxon>
        <taxon>Fungi</taxon>
        <taxon>Dikarya</taxon>
        <taxon>Ascomycota</taxon>
        <taxon>Pezizomycotina</taxon>
        <taxon>Sordariomycetes</taxon>
        <taxon>Hypocreomycetidae</taxon>
        <taxon>Hypocreales</taxon>
        <taxon>Cordycipitaceae</taxon>
        <taxon>Zarea</taxon>
    </lineage>
</organism>
<dbReference type="EMBL" id="JANJQO010000553">
    <property type="protein sequence ID" value="KAJ2976693.1"/>
    <property type="molecule type" value="Genomic_DNA"/>
</dbReference>
<proteinExistence type="predicted"/>
<protein>
    <submittedName>
        <fullName evidence="1">Uncharacterized protein</fullName>
    </submittedName>
</protein>
<reference evidence="1" key="1">
    <citation type="submission" date="2022-08" db="EMBL/GenBank/DDBJ databases">
        <title>Genome Sequence of Lecanicillium fungicola.</title>
        <authorList>
            <person name="Buettner E."/>
        </authorList>
    </citation>
    <scope>NUCLEOTIDE SEQUENCE</scope>
    <source>
        <strain evidence="1">Babe33</strain>
    </source>
</reference>
<evidence type="ECO:0000313" key="2">
    <source>
        <dbReference type="Proteomes" id="UP001143910"/>
    </source>
</evidence>
<dbReference type="Proteomes" id="UP001143910">
    <property type="component" value="Unassembled WGS sequence"/>
</dbReference>
<keyword evidence="2" id="KW-1185">Reference proteome</keyword>
<evidence type="ECO:0000313" key="1">
    <source>
        <dbReference type="EMBL" id="KAJ2976693.1"/>
    </source>
</evidence>
<name>A0ACC1NCF2_9HYPO</name>